<feature type="repeat" description="TPR" evidence="4">
    <location>
        <begin position="1013"/>
        <end position="1046"/>
    </location>
</feature>
<evidence type="ECO:0000256" key="3">
    <source>
        <dbReference type="ARBA" id="ARBA00022803"/>
    </source>
</evidence>
<proteinExistence type="predicted"/>
<dbReference type="RefSeq" id="WP_075004382.1">
    <property type="nucleotide sequence ID" value="NZ_FOAP01000001.1"/>
</dbReference>
<dbReference type="Gene3D" id="1.25.40.10">
    <property type="entry name" value="Tetratricopeptide repeat domain"/>
    <property type="match status" value="5"/>
</dbReference>
<dbReference type="PROSITE" id="PS50005">
    <property type="entry name" value="TPR"/>
    <property type="match status" value="3"/>
</dbReference>
<dbReference type="AlphaFoldDB" id="A0A1H7FC58"/>
<keyword evidence="2" id="KW-0677">Repeat</keyword>
<dbReference type="SUPFAM" id="SSF48452">
    <property type="entry name" value="TPR-like"/>
    <property type="match status" value="3"/>
</dbReference>
<evidence type="ECO:0000256" key="4">
    <source>
        <dbReference type="PROSITE-ProRule" id="PRU00339"/>
    </source>
</evidence>
<keyword evidence="3 4" id="KW-0802">TPR repeat</keyword>
<keyword evidence="7" id="KW-1185">Reference proteome</keyword>
<dbReference type="InterPro" id="IPR011990">
    <property type="entry name" value="TPR-like_helical_dom_sf"/>
</dbReference>
<dbReference type="SMART" id="SM00028">
    <property type="entry name" value="TPR"/>
    <property type="match status" value="10"/>
</dbReference>
<dbReference type="Pfam" id="PF13525">
    <property type="entry name" value="YfiO"/>
    <property type="match status" value="1"/>
</dbReference>
<dbReference type="Proteomes" id="UP000182719">
    <property type="component" value="Unassembled WGS sequence"/>
</dbReference>
<dbReference type="PANTHER" id="PTHR44186">
    <property type="match status" value="1"/>
</dbReference>
<dbReference type="OrthoDB" id="5376890at2"/>
<evidence type="ECO:0000256" key="1">
    <source>
        <dbReference type="ARBA" id="ARBA00022729"/>
    </source>
</evidence>
<feature type="repeat" description="TPR" evidence="4">
    <location>
        <begin position="979"/>
        <end position="1012"/>
    </location>
</feature>
<feature type="domain" description="Outer membrane lipoprotein BamD-like" evidence="5">
    <location>
        <begin position="491"/>
        <end position="554"/>
    </location>
</feature>
<name>A0A1H7FC58_STIAU</name>
<evidence type="ECO:0000256" key="2">
    <source>
        <dbReference type="ARBA" id="ARBA00022737"/>
    </source>
</evidence>
<dbReference type="PANTHER" id="PTHR44186:SF1">
    <property type="entry name" value="BARDET-BIEDL SYNDROME 4 PROTEIN"/>
    <property type="match status" value="1"/>
</dbReference>
<keyword evidence="1" id="KW-0732">Signal</keyword>
<accession>A0A1H7FC58</accession>
<evidence type="ECO:0000313" key="6">
    <source>
        <dbReference type="EMBL" id="SEK23743.1"/>
    </source>
</evidence>
<dbReference type="EMBL" id="FOAP01000001">
    <property type="protein sequence ID" value="SEK23743.1"/>
    <property type="molecule type" value="Genomic_DNA"/>
</dbReference>
<organism evidence="6 7">
    <name type="scientific">Stigmatella aurantiaca</name>
    <dbReference type="NCBI Taxonomy" id="41"/>
    <lineage>
        <taxon>Bacteria</taxon>
        <taxon>Pseudomonadati</taxon>
        <taxon>Myxococcota</taxon>
        <taxon>Myxococcia</taxon>
        <taxon>Myxococcales</taxon>
        <taxon>Cystobacterineae</taxon>
        <taxon>Archangiaceae</taxon>
        <taxon>Stigmatella</taxon>
    </lineage>
</organism>
<reference evidence="7" key="1">
    <citation type="submission" date="2016-10" db="EMBL/GenBank/DDBJ databases">
        <authorList>
            <person name="Varghese N."/>
            <person name="Submissions S."/>
        </authorList>
    </citation>
    <scope>NUCLEOTIDE SEQUENCE [LARGE SCALE GENOMIC DNA]</scope>
    <source>
        <strain evidence="7">DSM 17044</strain>
    </source>
</reference>
<gene>
    <name evidence="6" type="ORF">SAMN05444354_10163</name>
</gene>
<dbReference type="InterPro" id="IPR039565">
    <property type="entry name" value="BamD-like"/>
</dbReference>
<feature type="repeat" description="TPR" evidence="4">
    <location>
        <begin position="517"/>
        <end position="550"/>
    </location>
</feature>
<evidence type="ECO:0000313" key="7">
    <source>
        <dbReference type="Proteomes" id="UP000182719"/>
    </source>
</evidence>
<protein>
    <submittedName>
        <fullName evidence="6">Tetratricopeptide repeat-containing protein</fullName>
    </submittedName>
</protein>
<sequence length="1092" mass="120059">MSGTLGSLLAAALLTAAPASPSRGGDRAFNPIVSKAKEREEMIARLKRDIFKVDRSIGETERLIAKSRNAPYLPDLQFRLAELYVEKSRYVYYLQAESRPEGATGAIVSPETRLMKNKAVQMYYRLLREYPDFHDGDKVTFYLAHEQRELGQFDEMLKTLGELTRKYPTSPLRLEAEQILGDHFFDKADLAEAEKHYAAILALPPSPVHDLARYKMGWIRVNQARHADAVVFFEAAAASEPLPGVDAKKALNVKREALLDLVYSYTEARPAKGALNYFEKLSESRATFALALDKLGNRYFIKQQYEYAIPALRKLMEIQFDPELDLERGQKLYDALKASKGKVLPEPTDIRFLVRSAVQSKTDPELPEPERKKYLAELEEMARDLSTQLHLAAQKKDDKALYVTAAAAYQEYLSLFRPEQYVRPIMKNRAEALFASGAFPEAARQYEELARYEDKAKQKDEKAAGEAVYAALLSHFSTLKPEEAQKRTAFEVADARQALKLLGSNYITRFPQSPNVMEVRFNIARAYYEDGDYPKASELFTAFALAHPNHKDAPAAGNLALDSLRQINDFKGLEETGKKFIGTALPAKFQEDVRRILTQSRAEALDELALQSAQETGDVIQGLTQVAEQNKNTEIGEKALYGAFTAAREKRDLGSERELGAKLLADYPKSQYLPDVLLTLGRHAAEAAAFDEAAEWFEKVGQKLGADVTGVDGWLNAARLRLALGEYKDAARNLEAASEVAGPRKAEVLVLLAETRMKQKDPARAKQSAELALALDKTSTGAAAILAEVQATTAPKEPPDKLIATLTTAVQGPNGQTEEAAKGLWYLGEILYRGYKDLPADQVEEKVASLQGMEGIYTQAASLGYPEWAVASLWKLGLAYGHLADVVDATPPPAGLSAAEAKTFQTAVKEQVAPLRTRAEDAFKACLSRAEQLEVFSAAVVGCRSRSESAALPVPASGAPARSAAVDELRKKAEATLSADALEALGMAYLENHQYARAQLTFGRVTELQDTRAGAHNALGWALLNQGDAMSAREAYARALEADPTYGKARLNLAALRCRFGDAAGAKRELSVLKDLASLTGPDVDAAWKGCK</sequence>
<dbReference type="Pfam" id="PF13432">
    <property type="entry name" value="TPR_16"/>
    <property type="match status" value="2"/>
</dbReference>
<dbReference type="InterPro" id="IPR019734">
    <property type="entry name" value="TPR_rpt"/>
</dbReference>
<evidence type="ECO:0000259" key="5">
    <source>
        <dbReference type="Pfam" id="PF13525"/>
    </source>
</evidence>